<evidence type="ECO:0000313" key="2">
    <source>
        <dbReference type="Proteomes" id="UP000596742"/>
    </source>
</evidence>
<reference evidence="1" key="1">
    <citation type="submission" date="2018-11" db="EMBL/GenBank/DDBJ databases">
        <authorList>
            <person name="Alioto T."/>
            <person name="Alioto T."/>
        </authorList>
    </citation>
    <scope>NUCLEOTIDE SEQUENCE</scope>
</reference>
<dbReference type="Gene3D" id="3.60.10.10">
    <property type="entry name" value="Endonuclease/exonuclease/phosphatase"/>
    <property type="match status" value="1"/>
</dbReference>
<keyword evidence="2" id="KW-1185">Reference proteome</keyword>
<accession>A0A8B6HES0</accession>
<name>A0A8B6HES0_MYTGA</name>
<comment type="caution">
    <text evidence="1">The sequence shown here is derived from an EMBL/GenBank/DDBJ whole genome shotgun (WGS) entry which is preliminary data.</text>
</comment>
<dbReference type="AlphaFoldDB" id="A0A8B6HES0"/>
<proteinExistence type="predicted"/>
<evidence type="ECO:0008006" key="3">
    <source>
        <dbReference type="Google" id="ProtNLM"/>
    </source>
</evidence>
<evidence type="ECO:0000313" key="1">
    <source>
        <dbReference type="EMBL" id="VDI77887.1"/>
    </source>
</evidence>
<dbReference type="InterPro" id="IPR036691">
    <property type="entry name" value="Endo/exonu/phosph_ase_sf"/>
</dbReference>
<dbReference type="EMBL" id="UYJE01009906">
    <property type="protein sequence ID" value="VDI77887.1"/>
    <property type="molecule type" value="Genomic_DNA"/>
</dbReference>
<dbReference type="Proteomes" id="UP000596742">
    <property type="component" value="Unassembled WGS sequence"/>
</dbReference>
<sequence>MPKGKIIEDFVSQEGLRIFNDGSYTYLHSGNGSYSSIDIPICDPSLLLDYLWRVHDDLCGSDHFPIVRKNLFTSAQQRVPRWKLDKADWSLFENLFQAELQSKMFEKSNFNI</sequence>
<gene>
    <name evidence="1" type="ORF">MGAL_10B086609</name>
</gene>
<organism evidence="1 2">
    <name type="scientific">Mytilus galloprovincialis</name>
    <name type="common">Mediterranean mussel</name>
    <dbReference type="NCBI Taxonomy" id="29158"/>
    <lineage>
        <taxon>Eukaryota</taxon>
        <taxon>Metazoa</taxon>
        <taxon>Spiralia</taxon>
        <taxon>Lophotrochozoa</taxon>
        <taxon>Mollusca</taxon>
        <taxon>Bivalvia</taxon>
        <taxon>Autobranchia</taxon>
        <taxon>Pteriomorphia</taxon>
        <taxon>Mytilida</taxon>
        <taxon>Mytiloidea</taxon>
        <taxon>Mytilidae</taxon>
        <taxon>Mytilinae</taxon>
        <taxon>Mytilus</taxon>
    </lineage>
</organism>
<dbReference type="OrthoDB" id="6143825at2759"/>
<dbReference type="SUPFAM" id="SSF56219">
    <property type="entry name" value="DNase I-like"/>
    <property type="match status" value="1"/>
</dbReference>
<protein>
    <recommendedName>
        <fullName evidence="3">Endonuclease/exonuclease/phosphatase domain-containing protein</fullName>
    </recommendedName>
</protein>